<sequence length="232" mass="25139">MPQAEYFGLLVAAGFSRCWSCQRGLGSVIGGAHPRGAEHLEAHGGYLIRLESFGGLELLQQAREALQLDGALAATGLHVSVNRRRKVVRLAYVAPFTQGRPGAHWYAAHHALPRLLSRAANATVHAYVYDPDEGEEVIAYGNGRRVGGERVVYENVDLPEGKPEDLDEAAFKHMQSRWPMGHLAHVFGLSRQELLKLPLATQGRVLVLEGTPADADAALEALLPVSVAPHAH</sequence>
<name>L7UK70_MYXSD</name>
<evidence type="ECO:0000313" key="2">
    <source>
        <dbReference type="Proteomes" id="UP000011131"/>
    </source>
</evidence>
<dbReference type="AlphaFoldDB" id="L7UK70"/>
<dbReference type="EMBL" id="CP004025">
    <property type="protein sequence ID" value="AGC46854.1"/>
    <property type="molecule type" value="Genomic_DNA"/>
</dbReference>
<dbReference type="PATRIC" id="fig|1278073.3.peg.5658"/>
<protein>
    <submittedName>
        <fullName evidence="1">Uncharacterized protein</fullName>
    </submittedName>
</protein>
<accession>L7UK70</accession>
<organism evidence="1 2">
    <name type="scientific">Myxococcus stipitatus (strain DSM 14675 / JCM 12634 / Mx s8)</name>
    <dbReference type="NCBI Taxonomy" id="1278073"/>
    <lineage>
        <taxon>Bacteria</taxon>
        <taxon>Pseudomonadati</taxon>
        <taxon>Myxococcota</taxon>
        <taxon>Myxococcia</taxon>
        <taxon>Myxococcales</taxon>
        <taxon>Cystobacterineae</taxon>
        <taxon>Myxococcaceae</taxon>
        <taxon>Myxococcus</taxon>
    </lineage>
</organism>
<dbReference type="Proteomes" id="UP000011131">
    <property type="component" value="Chromosome"/>
</dbReference>
<keyword evidence="2" id="KW-1185">Reference proteome</keyword>
<dbReference type="KEGG" id="msd:MYSTI_05577"/>
<reference evidence="1 2" key="1">
    <citation type="journal article" date="2013" name="Genome Announc.">
        <title>Complete genome sequence of Myxococcus stipitatus strain DSM 14675, a fruiting myxobacterium.</title>
        <authorList>
            <person name="Huntley S."/>
            <person name="Kneip S."/>
            <person name="Treuner-Lange A."/>
            <person name="Sogaard-Andersen L."/>
        </authorList>
    </citation>
    <scope>NUCLEOTIDE SEQUENCE [LARGE SCALE GENOMIC DNA]</scope>
    <source>
        <strain evidence="2">DSM 14675 / JCM 12634 / Mx s8</strain>
    </source>
</reference>
<dbReference type="HOGENOM" id="CLU_110261_0_0_7"/>
<proteinExistence type="predicted"/>
<evidence type="ECO:0000313" key="1">
    <source>
        <dbReference type="EMBL" id="AGC46854.1"/>
    </source>
</evidence>
<gene>
    <name evidence="1" type="ordered locus">MYSTI_05577</name>
</gene>